<reference evidence="1" key="1">
    <citation type="submission" date="2015-07" db="EMBL/GenBank/DDBJ databases">
        <title>Draft Genome Sequences of Anaerolinea thermolimosa IMO-1, Bellilinea caldifistulae GOMI-1, Leptolinea tardivitalis YMTK-2, Levilinea saccharolytica KIBI-1,Longilinea arvoryzae KOME-1, Previously Described as Members of the Anaerolineaceae (Chloroflexi).</title>
        <authorList>
            <person name="Sekiguchi Y."/>
            <person name="Ohashi A."/>
            <person name="Matsuura N."/>
            <person name="Tourlousse M.D."/>
        </authorList>
    </citation>
    <scope>NUCLEOTIDE SEQUENCE [LARGE SCALE GENOMIC DNA]</scope>
    <source>
        <strain evidence="1">KOME-1</strain>
    </source>
</reference>
<name>A0A0S7B760_9CHLR</name>
<dbReference type="Proteomes" id="UP000055060">
    <property type="component" value="Unassembled WGS sequence"/>
</dbReference>
<accession>A0A0S7B760</accession>
<protein>
    <recommendedName>
        <fullName evidence="3">DUF4238 domain-containing protein</fullName>
    </recommendedName>
</protein>
<evidence type="ECO:0008006" key="3">
    <source>
        <dbReference type="Google" id="ProtNLM"/>
    </source>
</evidence>
<dbReference type="OrthoDB" id="669645at2"/>
<dbReference type="RefSeq" id="WP_075072517.1">
    <property type="nucleotide sequence ID" value="NZ_DF967972.1"/>
</dbReference>
<dbReference type="EMBL" id="DF967972">
    <property type="protein sequence ID" value="GAP13164.1"/>
    <property type="molecule type" value="Genomic_DNA"/>
</dbReference>
<sequence>MNNKRQHYIPTSYLKSWCDPTHPRNQKPYVWMFSKDGSIGKRKSPKKIFYEKDLYTIRAQDNNRDLTLEYNLSRIENKFFTLRKEKISKHLMLSFEEHLYLCMFVAAMHGRTPSYASELSSVFNQALCLGKKMIEWAKENPPNEQQSAVIPIISSEDQDYLTMEEMEEIVNQPLQSLLSSFVTKISPILFHIPFVFIEIPESVDLTFLTSDTPCVFFDPEIYSIPRPRFAGGLVSPTIEITLPISPRMMVLFSKMIAVHGSYIQLPDKKIIDLLNRKTRLFSREYFINNSNALRKEWF</sequence>
<proteinExistence type="predicted"/>
<keyword evidence="2" id="KW-1185">Reference proteome</keyword>
<dbReference type="InterPro" id="IPR025332">
    <property type="entry name" value="DUF4238"/>
</dbReference>
<evidence type="ECO:0000313" key="1">
    <source>
        <dbReference type="EMBL" id="GAP13164.1"/>
    </source>
</evidence>
<evidence type="ECO:0000313" key="2">
    <source>
        <dbReference type="Proteomes" id="UP000055060"/>
    </source>
</evidence>
<dbReference type="Pfam" id="PF14022">
    <property type="entry name" value="DUF4238"/>
    <property type="match status" value="1"/>
</dbReference>
<dbReference type="AlphaFoldDB" id="A0A0S7B760"/>
<organism evidence="1">
    <name type="scientific">Longilinea arvoryzae</name>
    <dbReference type="NCBI Taxonomy" id="360412"/>
    <lineage>
        <taxon>Bacteria</taxon>
        <taxon>Bacillati</taxon>
        <taxon>Chloroflexota</taxon>
        <taxon>Anaerolineae</taxon>
        <taxon>Anaerolineales</taxon>
        <taxon>Anaerolineaceae</taxon>
        <taxon>Longilinea</taxon>
    </lineage>
</organism>
<gene>
    <name evidence="1" type="ORF">LARV_00915</name>
</gene>